<dbReference type="InterPro" id="IPR013750">
    <property type="entry name" value="GHMP_kinase_C_dom"/>
</dbReference>
<evidence type="ECO:0000256" key="3">
    <source>
        <dbReference type="ARBA" id="ARBA00012103"/>
    </source>
</evidence>
<dbReference type="NCBIfam" id="TIGR00549">
    <property type="entry name" value="mevalon_kin"/>
    <property type="match status" value="1"/>
</dbReference>
<dbReference type="EMBL" id="AP018732">
    <property type="protein sequence ID" value="BBE41745.1"/>
    <property type="molecule type" value="Genomic_DNA"/>
</dbReference>
<accession>A0A4P2VKG3</accession>
<dbReference type="KEGG" id="ccai:NAS2_0354"/>
<dbReference type="InterPro" id="IPR036554">
    <property type="entry name" value="GHMP_kinase_C_sf"/>
</dbReference>
<protein>
    <recommendedName>
        <fullName evidence="3">mevalonate kinase</fullName>
        <ecNumber evidence="3">2.7.1.36</ecNumber>
    </recommendedName>
</protein>
<keyword evidence="10" id="KW-0460">Magnesium</keyword>
<keyword evidence="16" id="KW-1185">Reference proteome</keyword>
<dbReference type="SUPFAM" id="SSF54211">
    <property type="entry name" value="Ribosomal protein S5 domain 2-like"/>
    <property type="match status" value="1"/>
</dbReference>
<dbReference type="GO" id="GO:0019287">
    <property type="term" value="P:isopentenyl diphosphate biosynthetic process, mevalonate pathway"/>
    <property type="evidence" value="ECO:0007669"/>
    <property type="project" value="UniProtKB-UniPathway"/>
</dbReference>
<feature type="domain" description="GHMP kinase N-terminal" evidence="13">
    <location>
        <begin position="84"/>
        <end position="151"/>
    </location>
</feature>
<dbReference type="RefSeq" id="WP_174448054.1">
    <property type="nucleotide sequence ID" value="NZ_AP018732.1"/>
</dbReference>
<keyword evidence="6 15" id="KW-0808">Transferase</keyword>
<dbReference type="SUPFAM" id="SSF55060">
    <property type="entry name" value="GHMP Kinase, C-terminal domain"/>
    <property type="match status" value="1"/>
</dbReference>
<dbReference type="GO" id="GO:0005524">
    <property type="term" value="F:ATP binding"/>
    <property type="evidence" value="ECO:0007669"/>
    <property type="project" value="UniProtKB-KW"/>
</dbReference>
<evidence type="ECO:0000256" key="11">
    <source>
        <dbReference type="ARBA" id="ARBA00023098"/>
    </source>
</evidence>
<evidence type="ECO:0000256" key="10">
    <source>
        <dbReference type="ARBA" id="ARBA00022842"/>
    </source>
</evidence>
<feature type="domain" description="GHMP kinase C-terminal" evidence="14">
    <location>
        <begin position="216"/>
        <end position="277"/>
    </location>
</feature>
<dbReference type="PROSITE" id="PS00627">
    <property type="entry name" value="GHMP_KINASES_ATP"/>
    <property type="match status" value="1"/>
</dbReference>
<evidence type="ECO:0000256" key="5">
    <source>
        <dbReference type="ARBA" id="ARBA00022516"/>
    </source>
</evidence>
<dbReference type="OrthoDB" id="19001at2157"/>
<dbReference type="AlphaFoldDB" id="A0A4P2VKG3"/>
<gene>
    <name evidence="15" type="ORF">NAS2_0354</name>
</gene>
<sequence length="306" mass="31653">MRALSRAPAKVILVGEHFVVHGGRALAVSIDLWATAVAEPSPQLSLESEDPPGACRAGECAPHLRPLHAMLEDMVADHPRALGRYRLSSGIPQARGLGSSAATAVSLAAAALALAEGDAPRDDVYRYAMISERIIHGNPSGVDPAVSTYGGAILYSKSEGIRRLSVGPGELVVCCGASPRSTAAMVESVAEFRRSREGLFEALMESSSDLVARASEALESGDVASLAPIIRWHQGALRVLGVSSPELESYVAAMESSGMAAKLTGAGGGGCAIGLGDAARGDPRCPSAMIMRVHYPTGGVESWVQS</sequence>
<evidence type="ECO:0000256" key="1">
    <source>
        <dbReference type="ARBA" id="ARBA00004496"/>
    </source>
</evidence>
<evidence type="ECO:0000256" key="4">
    <source>
        <dbReference type="ARBA" id="ARBA00022490"/>
    </source>
</evidence>
<evidence type="ECO:0000313" key="15">
    <source>
        <dbReference type="EMBL" id="BBE41745.1"/>
    </source>
</evidence>
<dbReference type="Proteomes" id="UP000509448">
    <property type="component" value="Chromosome"/>
</dbReference>
<evidence type="ECO:0000256" key="8">
    <source>
        <dbReference type="ARBA" id="ARBA00022777"/>
    </source>
</evidence>
<dbReference type="Gene3D" id="3.30.230.10">
    <property type="match status" value="1"/>
</dbReference>
<evidence type="ECO:0000256" key="12">
    <source>
        <dbReference type="ARBA" id="ARBA00029438"/>
    </source>
</evidence>
<comment type="similarity">
    <text evidence="2">Belongs to the GHMP kinase family. Mevalonate kinase subfamily.</text>
</comment>
<comment type="pathway">
    <text evidence="12">Isoprenoid biosynthesis; isopentenyl diphosphate biosynthesis via mevalonate pathway; isopentenyl diphosphate from (R)-mevalonate: step 1/3.</text>
</comment>
<dbReference type="Pfam" id="PF08544">
    <property type="entry name" value="GHMP_kinases_C"/>
    <property type="match status" value="1"/>
</dbReference>
<dbReference type="GO" id="GO:0004496">
    <property type="term" value="F:mevalonate kinase activity"/>
    <property type="evidence" value="ECO:0007669"/>
    <property type="project" value="UniProtKB-EC"/>
</dbReference>
<evidence type="ECO:0000256" key="2">
    <source>
        <dbReference type="ARBA" id="ARBA00006495"/>
    </source>
</evidence>
<keyword evidence="7" id="KW-0547">Nucleotide-binding</keyword>
<dbReference type="InterPro" id="IPR006205">
    <property type="entry name" value="Mev_gal_kin"/>
</dbReference>
<reference evidence="15 16" key="1">
    <citation type="journal article" date="2019" name="ISME J.">
        <title>Isolation and characterization of a thermophilic sulfur- and iron-reducing thaumarchaeote from a terrestrial acidic hot spring.</title>
        <authorList>
            <person name="Kato S."/>
            <person name="Itoh T."/>
            <person name="Yuki M."/>
            <person name="Nagamori M."/>
            <person name="Ohnishi M."/>
            <person name="Uematsu K."/>
            <person name="Suzuki K."/>
            <person name="Takashina T."/>
            <person name="Ohkuma M."/>
        </authorList>
    </citation>
    <scope>NUCLEOTIDE SEQUENCE [LARGE SCALE GENOMIC DNA]</scope>
    <source>
        <strain evidence="15 16">NAS-02</strain>
    </source>
</reference>
<proteinExistence type="inferred from homology"/>
<dbReference type="EC" id="2.7.1.36" evidence="3"/>
<evidence type="ECO:0000313" key="16">
    <source>
        <dbReference type="Proteomes" id="UP000509448"/>
    </source>
</evidence>
<comment type="subcellular location">
    <subcellularLocation>
        <location evidence="1">Cytoplasm</location>
    </subcellularLocation>
</comment>
<dbReference type="Gene3D" id="3.30.70.890">
    <property type="entry name" value="GHMP kinase, C-terminal domain"/>
    <property type="match status" value="1"/>
</dbReference>
<dbReference type="PANTHER" id="PTHR43290:SF2">
    <property type="entry name" value="MEVALONATE KINASE"/>
    <property type="match status" value="1"/>
</dbReference>
<evidence type="ECO:0000259" key="14">
    <source>
        <dbReference type="Pfam" id="PF08544"/>
    </source>
</evidence>
<name>A0A4P2VKG3_9ARCH</name>
<dbReference type="Pfam" id="PF00288">
    <property type="entry name" value="GHMP_kinases_N"/>
    <property type="match status" value="1"/>
</dbReference>
<organism evidence="15 16">
    <name type="scientific">Conexivisphaera calida</name>
    <dbReference type="NCBI Taxonomy" id="1874277"/>
    <lineage>
        <taxon>Archaea</taxon>
        <taxon>Nitrososphaerota</taxon>
        <taxon>Conexivisphaeria</taxon>
        <taxon>Conexivisphaerales</taxon>
        <taxon>Conexivisphaeraceae</taxon>
        <taxon>Conexivisphaera</taxon>
    </lineage>
</organism>
<keyword evidence="9" id="KW-0067">ATP-binding</keyword>
<dbReference type="InterPro" id="IPR006203">
    <property type="entry name" value="GHMP_knse_ATP-bd_CS"/>
</dbReference>
<keyword evidence="8 15" id="KW-0418">Kinase</keyword>
<dbReference type="InterPro" id="IPR014721">
    <property type="entry name" value="Ribsml_uS5_D2-typ_fold_subgr"/>
</dbReference>
<dbReference type="UniPathway" id="UPA00057">
    <property type="reaction ID" value="UER00098"/>
</dbReference>
<dbReference type="PANTHER" id="PTHR43290">
    <property type="entry name" value="MEVALONATE KINASE"/>
    <property type="match status" value="1"/>
</dbReference>
<evidence type="ECO:0000256" key="9">
    <source>
        <dbReference type="ARBA" id="ARBA00022840"/>
    </source>
</evidence>
<evidence type="ECO:0000256" key="6">
    <source>
        <dbReference type="ARBA" id="ARBA00022679"/>
    </source>
</evidence>
<keyword evidence="11" id="KW-0443">Lipid metabolism</keyword>
<dbReference type="InterPro" id="IPR006204">
    <property type="entry name" value="GHMP_kinase_N_dom"/>
</dbReference>
<evidence type="ECO:0000256" key="7">
    <source>
        <dbReference type="ARBA" id="ARBA00022741"/>
    </source>
</evidence>
<keyword evidence="5" id="KW-0444">Lipid biosynthesis</keyword>
<dbReference type="GeneID" id="55584172"/>
<dbReference type="PRINTS" id="PR00959">
    <property type="entry name" value="MEVGALKINASE"/>
</dbReference>
<dbReference type="InterPro" id="IPR020568">
    <property type="entry name" value="Ribosomal_Su5_D2-typ_SF"/>
</dbReference>
<evidence type="ECO:0000259" key="13">
    <source>
        <dbReference type="Pfam" id="PF00288"/>
    </source>
</evidence>
<dbReference type="GO" id="GO:0005829">
    <property type="term" value="C:cytosol"/>
    <property type="evidence" value="ECO:0007669"/>
    <property type="project" value="TreeGrafter"/>
</dbReference>
<keyword evidence="4" id="KW-0963">Cytoplasm</keyword>